<dbReference type="PANTHER" id="PTHR14614:SF132">
    <property type="entry name" value="PROTEIN-LYSINE METHYLTRANSFERASE C42C1.13"/>
    <property type="match status" value="1"/>
</dbReference>
<dbReference type="SUPFAM" id="SSF53335">
    <property type="entry name" value="S-adenosyl-L-methionine-dependent methyltransferases"/>
    <property type="match status" value="1"/>
</dbReference>
<reference evidence="2" key="1">
    <citation type="submission" date="2021-01" db="EMBL/GenBank/DDBJ databases">
        <authorList>
            <person name="Corre E."/>
            <person name="Pelletier E."/>
            <person name="Niang G."/>
            <person name="Scheremetjew M."/>
            <person name="Finn R."/>
            <person name="Kale V."/>
            <person name="Holt S."/>
            <person name="Cochrane G."/>
            <person name="Meng A."/>
            <person name="Brown T."/>
            <person name="Cohen L."/>
        </authorList>
    </citation>
    <scope>NUCLEOTIDE SEQUENCE</scope>
    <source>
        <strain evidence="2">CCAP 955/1</strain>
    </source>
</reference>
<evidence type="ECO:0000313" key="2">
    <source>
        <dbReference type="EMBL" id="CAE0304910.1"/>
    </source>
</evidence>
<dbReference type="EMBL" id="HBIC01065662">
    <property type="protein sequence ID" value="CAE0304910.1"/>
    <property type="molecule type" value="Transcribed_RNA"/>
</dbReference>
<name>A0A7S3MJ79_9STRA</name>
<feature type="region of interest" description="Disordered" evidence="1">
    <location>
        <begin position="1"/>
        <end position="21"/>
    </location>
</feature>
<dbReference type="InterPro" id="IPR029063">
    <property type="entry name" value="SAM-dependent_MTases_sf"/>
</dbReference>
<dbReference type="Gene3D" id="3.40.50.150">
    <property type="entry name" value="Vaccinia Virus protein VP39"/>
    <property type="match status" value="1"/>
</dbReference>
<dbReference type="Pfam" id="PF10294">
    <property type="entry name" value="Methyltransf_16"/>
    <property type="match status" value="1"/>
</dbReference>
<organism evidence="2">
    <name type="scientific">Spumella elongata</name>
    <dbReference type="NCBI Taxonomy" id="89044"/>
    <lineage>
        <taxon>Eukaryota</taxon>
        <taxon>Sar</taxon>
        <taxon>Stramenopiles</taxon>
        <taxon>Ochrophyta</taxon>
        <taxon>Chrysophyceae</taxon>
        <taxon>Chromulinales</taxon>
        <taxon>Chromulinaceae</taxon>
        <taxon>Spumella</taxon>
    </lineage>
</organism>
<protein>
    <submittedName>
        <fullName evidence="2">Uncharacterized protein</fullName>
    </submittedName>
</protein>
<gene>
    <name evidence="2" type="ORF">SELO1098_LOCUS33781</name>
</gene>
<proteinExistence type="predicted"/>
<dbReference type="AlphaFoldDB" id="A0A7S3MJ79"/>
<dbReference type="InterPro" id="IPR019410">
    <property type="entry name" value="Methyltransf_16"/>
</dbReference>
<dbReference type="PANTHER" id="PTHR14614">
    <property type="entry name" value="HEPATOCELLULAR CARCINOMA-ASSOCIATED ANTIGEN"/>
    <property type="match status" value="1"/>
</dbReference>
<accession>A0A7S3MJ79</accession>
<evidence type="ECO:0000256" key="1">
    <source>
        <dbReference type="SAM" id="MobiDB-lite"/>
    </source>
</evidence>
<sequence length="270" mass="30388">MSDDEDQREDEGSDSGEVGLSEETLRALREFALGNGVFVDSKKIIESVRDHFEIKDRDDIFKMSYASKDGERKTEFELKGIKKELGQTLDSTGLTIWRAAEHLCQFIIDNPPFFRGKTICELGAGLGLVAVLIEKLGYVESGGSLVITDGDEPTLQLLIENKVDNECFFESSYLYWGENEDFLSSYPDKFEVVIAADVIYEDCQVEPLLDTVAAILRPDGEFILAFARRNVSIDKVHRAAEQRGLEWRIVDEHAEGVAGVEPVFAYTWKK</sequence>
<feature type="compositionally biased region" description="Acidic residues" evidence="1">
    <location>
        <begin position="1"/>
        <end position="14"/>
    </location>
</feature>